<keyword evidence="2" id="KW-1003">Cell membrane</keyword>
<reference evidence="7 8" key="1">
    <citation type="submission" date="2023-05" db="EMBL/GenBank/DDBJ databases">
        <title>[ruminococcus] sp. nov., isolated from a pig farm feces dump.</title>
        <authorList>
            <person name="Chang Y.-H."/>
        </authorList>
    </citation>
    <scope>NUCLEOTIDE SEQUENCE [LARGE SCALE GENOMIC DNA]</scope>
    <source>
        <strain evidence="7 8">YH-rum2234</strain>
    </source>
</reference>
<dbReference type="GO" id="GO:0042910">
    <property type="term" value="F:xenobiotic transmembrane transporter activity"/>
    <property type="evidence" value="ECO:0007669"/>
    <property type="project" value="InterPro"/>
</dbReference>
<protein>
    <submittedName>
        <fullName evidence="7">MATE family efflux transporter</fullName>
    </submittedName>
</protein>
<keyword evidence="5 6" id="KW-0472">Membrane</keyword>
<comment type="caution">
    <text evidence="7">The sequence shown here is derived from an EMBL/GenBank/DDBJ whole genome shotgun (WGS) entry which is preliminary data.</text>
</comment>
<evidence type="ECO:0000256" key="4">
    <source>
        <dbReference type="ARBA" id="ARBA00022989"/>
    </source>
</evidence>
<dbReference type="AlphaFoldDB" id="A0AAP4EZ05"/>
<keyword evidence="4 6" id="KW-1133">Transmembrane helix</keyword>
<evidence type="ECO:0000256" key="1">
    <source>
        <dbReference type="ARBA" id="ARBA00004651"/>
    </source>
</evidence>
<dbReference type="PANTHER" id="PTHR43823:SF3">
    <property type="entry name" value="MULTIDRUG EXPORT PROTEIN MEPA"/>
    <property type="match status" value="1"/>
</dbReference>
<evidence type="ECO:0000256" key="6">
    <source>
        <dbReference type="SAM" id="Phobius"/>
    </source>
</evidence>
<keyword evidence="8" id="KW-1185">Reference proteome</keyword>
<feature type="transmembrane region" description="Helical" evidence="6">
    <location>
        <begin position="55"/>
        <end position="75"/>
    </location>
</feature>
<feature type="transmembrane region" description="Helical" evidence="6">
    <location>
        <begin position="20"/>
        <end position="43"/>
    </location>
</feature>
<evidence type="ECO:0000313" key="7">
    <source>
        <dbReference type="EMBL" id="MDI9242471.1"/>
    </source>
</evidence>
<sequence>MARYGNMAVAGMGVAAKVTMITGMICVGIGQGVQPLIGFCVGAKKWERFKKIMNFSIVFALLLSVAMTGICYLFTEQIVHAFLTDQTAFDFEMQFSRILLSTSFLFGLFYVLCNALQAMGAATAALVVNLSRQGIIYIPAVFIMQTLLGITGLVWAQPVADVLSLLLVALLYIFSMRKMKSKMKPATD</sequence>
<accession>A0AAP4EZ05</accession>
<feature type="transmembrane region" description="Helical" evidence="6">
    <location>
        <begin position="159"/>
        <end position="175"/>
    </location>
</feature>
<dbReference type="GO" id="GO:0015297">
    <property type="term" value="F:antiporter activity"/>
    <property type="evidence" value="ECO:0007669"/>
    <property type="project" value="InterPro"/>
</dbReference>
<keyword evidence="3 6" id="KW-0812">Transmembrane</keyword>
<dbReference type="EMBL" id="JASGBQ010000013">
    <property type="protein sequence ID" value="MDI9242471.1"/>
    <property type="molecule type" value="Genomic_DNA"/>
</dbReference>
<dbReference type="Pfam" id="PF01554">
    <property type="entry name" value="MatE"/>
    <property type="match status" value="1"/>
</dbReference>
<dbReference type="Proteomes" id="UP001300383">
    <property type="component" value="Unassembled WGS sequence"/>
</dbReference>
<proteinExistence type="predicted"/>
<dbReference type="InterPro" id="IPR051327">
    <property type="entry name" value="MATE_MepA_subfamily"/>
</dbReference>
<evidence type="ECO:0000256" key="5">
    <source>
        <dbReference type="ARBA" id="ARBA00023136"/>
    </source>
</evidence>
<feature type="transmembrane region" description="Helical" evidence="6">
    <location>
        <begin position="95"/>
        <end position="113"/>
    </location>
</feature>
<evidence type="ECO:0000256" key="2">
    <source>
        <dbReference type="ARBA" id="ARBA00022475"/>
    </source>
</evidence>
<dbReference type="PANTHER" id="PTHR43823">
    <property type="entry name" value="SPORULATION PROTEIN YKVU"/>
    <property type="match status" value="1"/>
</dbReference>
<evidence type="ECO:0000313" key="8">
    <source>
        <dbReference type="Proteomes" id="UP001300383"/>
    </source>
</evidence>
<comment type="subcellular location">
    <subcellularLocation>
        <location evidence="1">Cell membrane</location>
        <topology evidence="1">Multi-pass membrane protein</topology>
    </subcellularLocation>
</comment>
<dbReference type="RefSeq" id="WP_283230919.1">
    <property type="nucleotide sequence ID" value="NZ_JASGBQ010000013.1"/>
</dbReference>
<dbReference type="InterPro" id="IPR002528">
    <property type="entry name" value="MATE_fam"/>
</dbReference>
<organism evidence="7 8">
    <name type="scientific">Fusibacillus kribbianus</name>
    <dbReference type="NCBI Taxonomy" id="3044208"/>
    <lineage>
        <taxon>Bacteria</taxon>
        <taxon>Bacillati</taxon>
        <taxon>Bacillota</taxon>
        <taxon>Clostridia</taxon>
        <taxon>Lachnospirales</taxon>
        <taxon>Lachnospiraceae</taxon>
        <taxon>Fusibacillus</taxon>
    </lineage>
</organism>
<gene>
    <name evidence="7" type="ORF">QJ036_08310</name>
</gene>
<feature type="transmembrane region" description="Helical" evidence="6">
    <location>
        <begin position="134"/>
        <end position="153"/>
    </location>
</feature>
<name>A0AAP4EZ05_9FIRM</name>
<dbReference type="GO" id="GO:0005886">
    <property type="term" value="C:plasma membrane"/>
    <property type="evidence" value="ECO:0007669"/>
    <property type="project" value="UniProtKB-SubCell"/>
</dbReference>
<evidence type="ECO:0000256" key="3">
    <source>
        <dbReference type="ARBA" id="ARBA00022692"/>
    </source>
</evidence>